<keyword evidence="4" id="KW-0732">Signal</keyword>
<evidence type="ECO:0000313" key="10">
    <source>
        <dbReference type="EMBL" id="GBF35205.1"/>
    </source>
</evidence>
<dbReference type="EMBL" id="BFAV01000157">
    <property type="protein sequence ID" value="GBF35205.1"/>
    <property type="molecule type" value="Genomic_DNA"/>
</dbReference>
<keyword evidence="5" id="KW-0472">Membrane</keyword>
<dbReference type="AlphaFoldDB" id="A0A2L2XG71"/>
<feature type="domain" description="Spore germination GerAC-like C-terminal" evidence="8">
    <location>
        <begin position="221"/>
        <end position="387"/>
    </location>
</feature>
<dbReference type="OrthoDB" id="9816067at2"/>
<dbReference type="Gene3D" id="3.30.300.210">
    <property type="entry name" value="Nutrient germinant receptor protein C, domain 3"/>
    <property type="match status" value="1"/>
</dbReference>
<comment type="subcellular location">
    <subcellularLocation>
        <location evidence="1">Membrane</location>
        <topology evidence="1">Lipid-anchor</topology>
    </subcellularLocation>
</comment>
<evidence type="ECO:0000256" key="1">
    <source>
        <dbReference type="ARBA" id="ARBA00004635"/>
    </source>
</evidence>
<dbReference type="Proteomes" id="UP000239549">
    <property type="component" value="Unassembled WGS sequence"/>
</dbReference>
<organism evidence="10 11">
    <name type="scientific">Desulfocucumis palustris</name>
    <dbReference type="NCBI Taxonomy" id="1898651"/>
    <lineage>
        <taxon>Bacteria</taxon>
        <taxon>Bacillati</taxon>
        <taxon>Bacillota</taxon>
        <taxon>Clostridia</taxon>
        <taxon>Eubacteriales</taxon>
        <taxon>Desulfocucumaceae</taxon>
        <taxon>Desulfocucumis</taxon>
    </lineage>
</organism>
<name>A0A2L2XG71_9FIRM</name>
<feature type="domain" description="Spore germination protein N-terminal" evidence="9">
    <location>
        <begin position="24"/>
        <end position="197"/>
    </location>
</feature>
<keyword evidence="11" id="KW-1185">Reference proteome</keyword>
<evidence type="ECO:0000256" key="6">
    <source>
        <dbReference type="ARBA" id="ARBA00023139"/>
    </source>
</evidence>
<dbReference type="GO" id="GO:0016020">
    <property type="term" value="C:membrane"/>
    <property type="evidence" value="ECO:0007669"/>
    <property type="project" value="UniProtKB-SubCell"/>
</dbReference>
<dbReference type="Pfam" id="PF25198">
    <property type="entry name" value="Spore_GerAC_N"/>
    <property type="match status" value="1"/>
</dbReference>
<reference evidence="11" key="1">
    <citation type="submission" date="2018-02" db="EMBL/GenBank/DDBJ databases">
        <title>Genome sequence of Desulfocucumis palustris strain NAW-5.</title>
        <authorList>
            <person name="Watanabe M."/>
            <person name="Kojima H."/>
            <person name="Fukui M."/>
        </authorList>
    </citation>
    <scope>NUCLEOTIDE SEQUENCE [LARGE SCALE GENOMIC DNA]</scope>
    <source>
        <strain evidence="11">NAW-5</strain>
    </source>
</reference>
<sequence length="397" mass="44471">MNRKIILLMVLILALLFPEGCWSRREINELAIVLGAGLDRTADNKVQLTLQLARPSAFSGGGENAGGEAPRQNNSWVVTGTGDTVLDAENNLALKVSRHIYWSHSIIIVYGESMARGGVRDVSNFFMRNPQPRETSWIFVTEGEAKNVLESHSELEKTSAQSIAFLARNQPGYSIMLEDFQQNLTSPGTNPAAPRIQLLKLGQPQGVGMEERLRHEEVGITGTGIFKDDKLVGWLDMSETRGLLWLHGKVKEGAIIVPSPGQPDKKISLAISRDKIKVNPEYDGETVKFNVNIEFDMELLEQQSNEDLTQPEKIKEIERLAAEEVLEQCNSALAKAQGDYGTDIFGFGEAFHRKYKTEWKKVKGHWNDEFQKARVDIAVEPHLRLTGMLHRRASLKR</sequence>
<evidence type="ECO:0000313" key="11">
    <source>
        <dbReference type="Proteomes" id="UP000239549"/>
    </source>
</evidence>
<dbReference type="InterPro" id="IPR038501">
    <property type="entry name" value="Spore_GerAC_C_sf"/>
</dbReference>
<dbReference type="PANTHER" id="PTHR35789:SF1">
    <property type="entry name" value="SPORE GERMINATION PROTEIN B3"/>
    <property type="match status" value="1"/>
</dbReference>
<dbReference type="NCBIfam" id="TIGR02887">
    <property type="entry name" value="spore_ger_x_C"/>
    <property type="match status" value="1"/>
</dbReference>
<dbReference type="PANTHER" id="PTHR35789">
    <property type="entry name" value="SPORE GERMINATION PROTEIN B3"/>
    <property type="match status" value="1"/>
</dbReference>
<dbReference type="RefSeq" id="WP_104373297.1">
    <property type="nucleotide sequence ID" value="NZ_BFAV01000157.1"/>
</dbReference>
<keyword evidence="3" id="KW-0309">Germination</keyword>
<dbReference type="InterPro" id="IPR008844">
    <property type="entry name" value="Spore_GerAC-like"/>
</dbReference>
<accession>A0A2L2XG71</accession>
<evidence type="ECO:0000256" key="2">
    <source>
        <dbReference type="ARBA" id="ARBA00007886"/>
    </source>
</evidence>
<evidence type="ECO:0000256" key="7">
    <source>
        <dbReference type="ARBA" id="ARBA00023288"/>
    </source>
</evidence>
<comment type="similarity">
    <text evidence="2">Belongs to the GerABKC lipoprotein family.</text>
</comment>
<comment type="caution">
    <text evidence="10">The sequence shown here is derived from an EMBL/GenBank/DDBJ whole genome shotgun (WGS) entry which is preliminary data.</text>
</comment>
<keyword evidence="6" id="KW-0564">Palmitate</keyword>
<dbReference type="InterPro" id="IPR046953">
    <property type="entry name" value="Spore_GerAC-like_C"/>
</dbReference>
<evidence type="ECO:0000259" key="8">
    <source>
        <dbReference type="Pfam" id="PF05504"/>
    </source>
</evidence>
<evidence type="ECO:0000256" key="3">
    <source>
        <dbReference type="ARBA" id="ARBA00022544"/>
    </source>
</evidence>
<proteinExistence type="inferred from homology"/>
<keyword evidence="7" id="KW-0449">Lipoprotein</keyword>
<dbReference type="Gene3D" id="6.20.190.10">
    <property type="entry name" value="Nutrient germinant receptor protein C, domain 1"/>
    <property type="match status" value="1"/>
</dbReference>
<evidence type="ECO:0000256" key="5">
    <source>
        <dbReference type="ARBA" id="ARBA00023136"/>
    </source>
</evidence>
<protein>
    <submittedName>
        <fullName evidence="10">Spore germination protein GerKC</fullName>
    </submittedName>
</protein>
<evidence type="ECO:0000256" key="4">
    <source>
        <dbReference type="ARBA" id="ARBA00022729"/>
    </source>
</evidence>
<evidence type="ECO:0000259" key="9">
    <source>
        <dbReference type="Pfam" id="PF25198"/>
    </source>
</evidence>
<dbReference type="GO" id="GO:0009847">
    <property type="term" value="P:spore germination"/>
    <property type="evidence" value="ECO:0007669"/>
    <property type="project" value="InterPro"/>
</dbReference>
<dbReference type="Pfam" id="PF05504">
    <property type="entry name" value="Spore_GerAC"/>
    <property type="match status" value="1"/>
</dbReference>
<dbReference type="InterPro" id="IPR057336">
    <property type="entry name" value="GerAC_N"/>
</dbReference>
<gene>
    <name evidence="10" type="ORF">DCCM_4328</name>
</gene>